<gene>
    <name evidence="2" type="ORF">WOLCODRAFT_29717</name>
</gene>
<protein>
    <submittedName>
        <fullName evidence="2">Uncharacterized protein</fullName>
    </submittedName>
</protein>
<name>A0A2H3K824_WOLCO</name>
<evidence type="ECO:0000313" key="3">
    <source>
        <dbReference type="Proteomes" id="UP000218811"/>
    </source>
</evidence>
<evidence type="ECO:0000313" key="2">
    <source>
        <dbReference type="EMBL" id="PCH44607.1"/>
    </source>
</evidence>
<evidence type="ECO:0000256" key="1">
    <source>
        <dbReference type="SAM" id="MobiDB-lite"/>
    </source>
</evidence>
<dbReference type="Proteomes" id="UP000218811">
    <property type="component" value="Unassembled WGS sequence"/>
</dbReference>
<dbReference type="EMBL" id="KB468162">
    <property type="protein sequence ID" value="PCH44607.1"/>
    <property type="molecule type" value="Genomic_DNA"/>
</dbReference>
<feature type="region of interest" description="Disordered" evidence="1">
    <location>
        <begin position="31"/>
        <end position="58"/>
    </location>
</feature>
<keyword evidence="3" id="KW-1185">Reference proteome</keyword>
<proteinExistence type="predicted"/>
<feature type="compositionally biased region" description="Basic and acidic residues" evidence="1">
    <location>
        <begin position="46"/>
        <end position="58"/>
    </location>
</feature>
<organism evidence="2 3">
    <name type="scientific">Wolfiporia cocos (strain MD-104)</name>
    <name type="common">Brown rot fungus</name>
    <dbReference type="NCBI Taxonomy" id="742152"/>
    <lineage>
        <taxon>Eukaryota</taxon>
        <taxon>Fungi</taxon>
        <taxon>Dikarya</taxon>
        <taxon>Basidiomycota</taxon>
        <taxon>Agaricomycotina</taxon>
        <taxon>Agaricomycetes</taxon>
        <taxon>Polyporales</taxon>
        <taxon>Phaeolaceae</taxon>
        <taxon>Wolfiporia</taxon>
    </lineage>
</organism>
<dbReference type="AlphaFoldDB" id="A0A2H3K824"/>
<reference evidence="2 3" key="1">
    <citation type="journal article" date="2012" name="Science">
        <title>The Paleozoic origin of enzymatic lignin decomposition reconstructed from 31 fungal genomes.</title>
        <authorList>
            <person name="Floudas D."/>
            <person name="Binder M."/>
            <person name="Riley R."/>
            <person name="Barry K."/>
            <person name="Blanchette R.A."/>
            <person name="Henrissat B."/>
            <person name="Martinez A.T."/>
            <person name="Otillar R."/>
            <person name="Spatafora J.W."/>
            <person name="Yadav J.S."/>
            <person name="Aerts A."/>
            <person name="Benoit I."/>
            <person name="Boyd A."/>
            <person name="Carlson A."/>
            <person name="Copeland A."/>
            <person name="Coutinho P.M."/>
            <person name="de Vries R.P."/>
            <person name="Ferreira P."/>
            <person name="Findley K."/>
            <person name="Foster B."/>
            <person name="Gaskell J."/>
            <person name="Glotzer D."/>
            <person name="Gorecki P."/>
            <person name="Heitman J."/>
            <person name="Hesse C."/>
            <person name="Hori C."/>
            <person name="Igarashi K."/>
            <person name="Jurgens J.A."/>
            <person name="Kallen N."/>
            <person name="Kersten P."/>
            <person name="Kohler A."/>
            <person name="Kuees U."/>
            <person name="Kumar T.K.A."/>
            <person name="Kuo A."/>
            <person name="LaButti K."/>
            <person name="Larrondo L.F."/>
            <person name="Lindquist E."/>
            <person name="Ling A."/>
            <person name="Lombard V."/>
            <person name="Lucas S."/>
            <person name="Lundell T."/>
            <person name="Martin R."/>
            <person name="McLaughlin D.J."/>
            <person name="Morgenstern I."/>
            <person name="Morin E."/>
            <person name="Murat C."/>
            <person name="Nagy L.G."/>
            <person name="Nolan M."/>
            <person name="Ohm R.A."/>
            <person name="Patyshakuliyeva A."/>
            <person name="Rokas A."/>
            <person name="Ruiz-Duenas F.J."/>
            <person name="Sabat G."/>
            <person name="Salamov A."/>
            <person name="Samejima M."/>
            <person name="Schmutz J."/>
            <person name="Slot J.C."/>
            <person name="St John F."/>
            <person name="Stenlid J."/>
            <person name="Sun H."/>
            <person name="Sun S."/>
            <person name="Syed K."/>
            <person name="Tsang A."/>
            <person name="Wiebenga A."/>
            <person name="Young D."/>
            <person name="Pisabarro A."/>
            <person name="Eastwood D.C."/>
            <person name="Martin F."/>
            <person name="Cullen D."/>
            <person name="Grigoriev I.V."/>
            <person name="Hibbett D.S."/>
        </authorList>
    </citation>
    <scope>NUCLEOTIDE SEQUENCE [LARGE SCALE GENOMIC DNA]</scope>
    <source>
        <strain evidence="2 3">MD-104</strain>
    </source>
</reference>
<sequence length="93" mass="10620">MPHAYDVLAKPLRHTVHSCLRNCLSKRTCEHQAPGNARTTRRLARSPHEARSHTSKIDIRRAARHARRAKPVLAPDQPAYIGDEFVVEGDRRH</sequence>
<accession>A0A2H3K824</accession>